<dbReference type="InterPro" id="IPR035625">
    <property type="entry name" value="Tfc3-like_eWH"/>
</dbReference>
<dbReference type="PANTHER" id="PTHR15180">
    <property type="entry name" value="GENERAL TRANSCRIPTION FACTOR 3C POLYPEPTIDE 1"/>
    <property type="match status" value="1"/>
</dbReference>
<feature type="domain" description="B-block binding subunit of TFIIIC" evidence="7">
    <location>
        <begin position="174"/>
        <end position="249"/>
    </location>
</feature>
<dbReference type="GO" id="GO:0000127">
    <property type="term" value="C:transcription factor TFIIIC complex"/>
    <property type="evidence" value="ECO:0007669"/>
    <property type="project" value="InterPro"/>
</dbReference>
<feature type="compositionally biased region" description="Polar residues" evidence="6">
    <location>
        <begin position="1892"/>
        <end position="1906"/>
    </location>
</feature>
<dbReference type="InterPro" id="IPR056428">
    <property type="entry name" value="WH_GTF3C1"/>
</dbReference>
<name>A0A7K6NM58_PEDTO</name>
<evidence type="ECO:0000259" key="8">
    <source>
        <dbReference type="Pfam" id="PF23704"/>
    </source>
</evidence>
<dbReference type="InterPro" id="IPR044210">
    <property type="entry name" value="Tfc3-like"/>
</dbReference>
<keyword evidence="3" id="KW-0238">DNA-binding</keyword>
<feature type="domain" description="GTF3C1 extended winged-helix" evidence="9">
    <location>
        <begin position="616"/>
        <end position="724"/>
    </location>
</feature>
<feature type="region of interest" description="Disordered" evidence="6">
    <location>
        <begin position="740"/>
        <end position="774"/>
    </location>
</feature>
<feature type="compositionally biased region" description="Acidic residues" evidence="6">
    <location>
        <begin position="1614"/>
        <end position="1626"/>
    </location>
</feature>
<keyword evidence="11" id="KW-1185">Reference proteome</keyword>
<feature type="non-terminal residue" evidence="10">
    <location>
        <position position="1"/>
    </location>
</feature>
<dbReference type="GO" id="GO:0003677">
    <property type="term" value="F:DNA binding"/>
    <property type="evidence" value="ECO:0007669"/>
    <property type="project" value="UniProtKB-KW"/>
</dbReference>
<evidence type="ECO:0000256" key="3">
    <source>
        <dbReference type="ARBA" id="ARBA00023125"/>
    </source>
</evidence>
<feature type="region of interest" description="Disordered" evidence="6">
    <location>
        <begin position="1201"/>
        <end position="1246"/>
    </location>
</feature>
<dbReference type="InterPro" id="IPR056467">
    <property type="entry name" value="eWH_GTF3C1"/>
</dbReference>
<keyword evidence="4" id="KW-0804">Transcription</keyword>
<comment type="subcellular location">
    <subcellularLocation>
        <location evidence="1">Nucleus</location>
    </subcellularLocation>
</comment>
<evidence type="ECO:0000256" key="2">
    <source>
        <dbReference type="ARBA" id="ARBA00022553"/>
    </source>
</evidence>
<dbReference type="Pfam" id="PF24101">
    <property type="entry name" value="WHD_GTF3C1"/>
    <property type="match status" value="1"/>
</dbReference>
<feature type="region of interest" description="Disordered" evidence="6">
    <location>
        <begin position="460"/>
        <end position="574"/>
    </location>
</feature>
<dbReference type="PANTHER" id="PTHR15180:SF1">
    <property type="entry name" value="GENERAL TRANSCRIPTION FACTOR 3C POLYPEPTIDE 1"/>
    <property type="match status" value="1"/>
</dbReference>
<protein>
    <submittedName>
        <fullName evidence="10">TF3C1 factor</fullName>
    </submittedName>
</protein>
<keyword evidence="2" id="KW-0597">Phosphoprotein</keyword>
<feature type="region of interest" description="Disordered" evidence="6">
    <location>
        <begin position="1611"/>
        <end position="1632"/>
    </location>
</feature>
<dbReference type="Proteomes" id="UP000565207">
    <property type="component" value="Unassembled WGS sequence"/>
</dbReference>
<evidence type="ECO:0000313" key="10">
    <source>
        <dbReference type="EMBL" id="NWW50341.1"/>
    </source>
</evidence>
<evidence type="ECO:0000313" key="11">
    <source>
        <dbReference type="Proteomes" id="UP000565207"/>
    </source>
</evidence>
<accession>A0A7K6NM58</accession>
<evidence type="ECO:0000256" key="5">
    <source>
        <dbReference type="ARBA" id="ARBA00023242"/>
    </source>
</evidence>
<gene>
    <name evidence="10" type="primary">Gtf3c1</name>
    <name evidence="10" type="ORF">PEDTOR_R10251</name>
</gene>
<dbReference type="Pfam" id="PF04182">
    <property type="entry name" value="B-block_TFIIIC"/>
    <property type="match status" value="1"/>
</dbReference>
<keyword evidence="5" id="KW-0539">Nucleus</keyword>
<evidence type="ECO:0000259" key="7">
    <source>
        <dbReference type="Pfam" id="PF04182"/>
    </source>
</evidence>
<dbReference type="CDD" id="cd16169">
    <property type="entry name" value="Tau138_eWH"/>
    <property type="match status" value="1"/>
</dbReference>
<feature type="region of interest" description="Disordered" evidence="6">
    <location>
        <begin position="1826"/>
        <end position="1906"/>
    </location>
</feature>
<evidence type="ECO:0000256" key="4">
    <source>
        <dbReference type="ARBA" id="ARBA00023163"/>
    </source>
</evidence>
<sequence>MEALWALLDEVALEGLDGITPGALWHRLAARSPSFPLPLEPATQQLLWASLSAQPDVSFYLLPRARPPLRLHDRYEEIDLETGILETKRDPVPSDDIYPVHMILDNKDGIQGSCQYFKERVDITDQIRKKDLQPCYTYLEAVEKWGEKLVIVASQDQRYRALIGWEGDPDLKLPDFSYCILERLGRARWQGELQRDLHSGAFKVDAGKIHYHRRVLDRNGLITMQSHVIRLPSGAQQHSILLLLTRFHVDRRSKYDILMEKLSSMLSARSNQMETLGNLREELGLCERTFKRLYQYMMNAGLAKVVSIPLQDIHPNGGPYKTKKGTDVMVRCLKLLKEFRKKMEDYHDDDEEEIFTKAVPPVDIVCERDMLTQAYELIESRGTKGISQAEIRLAMNVGKLEARMLCRLLERYKVVKGFMEDEGRQRTTKYISYIFAEESDLNRQFEREKARSEQLATVTLALVPEDSPPVEDVSPGEDDTLVSESDNEEEGKDGKKRGKSQKANSGSLLKLSVQDDACQSSTPAKGSKPTAVKSQGKKLPSPQILEESGELPDNLSGESSASETVKQETSLSTCTPCTDEDGDVAVVEEVRLEDPKKMCGQKKEKRSKATAVERSHETYRLLKRRNLIVEAVRNLRLIESLFTLQKMVMDQEKQEGVSTKCCKKSIIRLVQKLAREGLLRLYRTTVIQDGISKKVEFVVHPSVSPNDPLVKSAIEQVRFRISNSSTANRQVAALVFPQTPTSQDHAEEENLGQEAAPDSGETQESLCKADNNRARKTDEKMGITQLKNYHPVTVPGLGRSLGFLPKMPRLRMVHMFLWYLIYGHPLNGTQEKGVSDGEKKGSKQGLDVNAAVLEAQPDGTLEITTVANPEGSAQETEVELSNHTVYVDDVSWMRYVPPLPVHREFGFGWALVSDILLCLPLSIFIQIVQVSYKVDGLEDFLNDPLKKHTLIRFLPRSVRQQLLYKRRYIFSVVENLQRLCYMGLIQFGPTEKFQDKDQVFVYMKRNAVIVDTTICDPHYNLAQSSRPFERRLYVLNTMQDVENFWFDLQCVCLNTPLGVVRCPRSKKSNLQGEETALDVEMEQESAVDKHNLERKCAMLEYTTGSREVVDDGTIPGDGLGAAGLDSSFYGHLKRNWIWTSYIINKTRKENTVSENGLTVRLQTFLTKHPLPLSTGGNKINILGEAKVGSESLVQKEECVEISTEPTQDRTKRVRGGKSQKRKRLRKDTGKKTKKKKKEEDSVEKSKRLRYHDEADQSALQRMTRLRVTWTVQEDSLLMLCRIASHVLNAKVKGPFVPWQVVRDIMHASFEESLDKTSHSVGRRARYIVRNPQTYLNYKVCLAEVYQDKALIEDFMNRENNYEDPQVCAKEFKEFVERLKDKFSSTLGNPKLEIPDTLQELFTRFRVLAIGEDTSQNTKEDSLSSVYDIHFLVLQNLIQSTLALSDNQMKSCQSFQTFRLYREYRDDILVKAFLECQKRSLVNRRRVNHTLGPKKSRALPFVPMSYQLSQSYYRVFTWRFPSTICTESFQFLEKLKEAEKSDQVDNFSFKDQESKALEGTVAFPMDGPGGQCVAMLSLFALGLVSVNVRIPEQIVVVDSTMVENEVIKSLGKEGLEDDDDDDDDLDDSSGGKRKIEVKARQASHTNYLLMRGYYAPGIVSTRNLSPSDNIVVNSCQVKVKLRCTPLPGRLSSPVSSLPDNMPVGVSCLPETFTRLIKVQEEKYEVDQFLHECTEGYGYNPRDVTAVLEIRNAIEETSHFGICKAELSRRFCSYEEVEPERTRSLEQYIRDLIEMQQVLEVGGHAVRLVAIVFAKPWLLHSVCLKSKPDDSDQQGADPSLPEAQRDCPPVEPKKGEECSREEELLREDTESVSDEEPPRKRSKTQNDVLLDGNQLCQGSQSGLKSANENNFDASFTDLVTTKETLITDEQTGSPEGQTEHLAEHPVCVPDAVSVATDKEQDKSCCEDKELEVENDELSAEPSLEQSASEQDDDLSYLQENQGVSKGMACENVCFIGRPWRIVDGNLNKPVCKGMMEAVLYHIMTKPGITEGMLLQHYTGVLQSVAVLEILQGLETLGCIRRFYMKKPSLVSLFSQPLTEEKLDNPKLSESPTIYYEPTIDCTLRLGRVFPCEVNWNKWVQIIPV</sequence>
<feature type="compositionally biased region" description="Basic and acidic residues" evidence="6">
    <location>
        <begin position="1849"/>
        <end position="1867"/>
    </location>
</feature>
<dbReference type="EMBL" id="VZRU01013314">
    <property type="protein sequence ID" value="NWW50341.1"/>
    <property type="molecule type" value="Genomic_DNA"/>
</dbReference>
<feature type="non-terminal residue" evidence="10">
    <location>
        <position position="2142"/>
    </location>
</feature>
<dbReference type="Pfam" id="PF23704">
    <property type="entry name" value="WHD_GTF3C1_N"/>
    <property type="match status" value="1"/>
</dbReference>
<dbReference type="GO" id="GO:0042791">
    <property type="term" value="P:5S class rRNA transcription by RNA polymerase III"/>
    <property type="evidence" value="ECO:0007669"/>
    <property type="project" value="TreeGrafter"/>
</dbReference>
<organism evidence="10 11">
    <name type="scientific">Pedionomus torquatus</name>
    <name type="common">Plains-wanderer</name>
    <dbReference type="NCBI Taxonomy" id="227192"/>
    <lineage>
        <taxon>Eukaryota</taxon>
        <taxon>Metazoa</taxon>
        <taxon>Chordata</taxon>
        <taxon>Craniata</taxon>
        <taxon>Vertebrata</taxon>
        <taxon>Euteleostomi</taxon>
        <taxon>Archelosauria</taxon>
        <taxon>Archosauria</taxon>
        <taxon>Dinosauria</taxon>
        <taxon>Saurischia</taxon>
        <taxon>Theropoda</taxon>
        <taxon>Coelurosauria</taxon>
        <taxon>Aves</taxon>
        <taxon>Neognathae</taxon>
        <taxon>Neoaves</taxon>
        <taxon>Charadriiformes</taxon>
        <taxon>Pedionomidae</taxon>
        <taxon>Pedionomus</taxon>
    </lineage>
</organism>
<evidence type="ECO:0000256" key="6">
    <source>
        <dbReference type="SAM" id="MobiDB-lite"/>
    </source>
</evidence>
<evidence type="ECO:0000256" key="1">
    <source>
        <dbReference type="ARBA" id="ARBA00004123"/>
    </source>
</evidence>
<feature type="compositionally biased region" description="Basic residues" evidence="6">
    <location>
        <begin position="1211"/>
        <end position="1225"/>
    </location>
</feature>
<reference evidence="10 11" key="1">
    <citation type="submission" date="2019-09" db="EMBL/GenBank/DDBJ databases">
        <title>Bird 10,000 Genomes (B10K) Project - Family phase.</title>
        <authorList>
            <person name="Zhang G."/>
        </authorList>
    </citation>
    <scope>NUCLEOTIDE SEQUENCE [LARGE SCALE GENOMIC DNA]</scope>
    <source>
        <strain evidence="10">B10K-DU-029-80</strain>
        <tissue evidence="10">Muscle</tissue>
    </source>
</reference>
<dbReference type="InterPro" id="IPR007309">
    <property type="entry name" value="TFIIIC_Bblock-bd"/>
</dbReference>
<feature type="compositionally biased region" description="Basic and acidic residues" evidence="6">
    <location>
        <begin position="1237"/>
        <end position="1246"/>
    </location>
</feature>
<comment type="caution">
    <text evidence="10">The sequence shown here is derived from an EMBL/GenBank/DDBJ whole genome shotgun (WGS) entry which is preliminary data.</text>
</comment>
<feature type="region of interest" description="Disordered" evidence="6">
    <location>
        <begin position="1968"/>
        <end position="1991"/>
    </location>
</feature>
<dbReference type="GO" id="GO:0005634">
    <property type="term" value="C:nucleus"/>
    <property type="evidence" value="ECO:0007669"/>
    <property type="project" value="UniProtKB-SubCell"/>
</dbReference>
<feature type="compositionally biased region" description="Polar residues" evidence="6">
    <location>
        <begin position="556"/>
        <end position="574"/>
    </location>
</feature>
<feature type="compositionally biased region" description="Acidic residues" evidence="6">
    <location>
        <begin position="474"/>
        <end position="491"/>
    </location>
</feature>
<evidence type="ECO:0000259" key="9">
    <source>
        <dbReference type="Pfam" id="PF24101"/>
    </source>
</evidence>
<dbReference type="GO" id="GO:0006384">
    <property type="term" value="P:transcription initiation at RNA polymerase III promoter"/>
    <property type="evidence" value="ECO:0007669"/>
    <property type="project" value="InterPro"/>
</dbReference>
<proteinExistence type="predicted"/>
<feature type="domain" description="General transcription factor 3C polypeptide 1 winged-helix" evidence="8">
    <location>
        <begin position="5"/>
        <end position="61"/>
    </location>
</feature>